<dbReference type="InterPro" id="IPR013342">
    <property type="entry name" value="Mandelate_racemase_C"/>
</dbReference>
<dbReference type="PANTHER" id="PTHR48073:SF2">
    <property type="entry name" value="O-SUCCINYLBENZOATE SYNTHASE"/>
    <property type="match status" value="1"/>
</dbReference>
<organism evidence="5 6">
    <name type="scientific">Virgibacillus indicus</name>
    <dbReference type="NCBI Taxonomy" id="2024554"/>
    <lineage>
        <taxon>Bacteria</taxon>
        <taxon>Bacillati</taxon>
        <taxon>Bacillota</taxon>
        <taxon>Bacilli</taxon>
        <taxon>Bacillales</taxon>
        <taxon>Bacillaceae</taxon>
        <taxon>Virgibacillus</taxon>
    </lineage>
</organism>
<dbReference type="PANTHER" id="PTHR48073">
    <property type="entry name" value="O-SUCCINYLBENZOATE SYNTHASE-RELATED"/>
    <property type="match status" value="1"/>
</dbReference>
<comment type="similarity">
    <text evidence="1">Belongs to the mandelate racemase/muconate lactonizing enzyme family.</text>
</comment>
<feature type="domain" description="Mandelate racemase/muconate lactonizing enzyme C-terminal" evidence="4">
    <location>
        <begin position="151"/>
        <end position="246"/>
    </location>
</feature>
<dbReference type="Proteomes" id="UP000216498">
    <property type="component" value="Unassembled WGS sequence"/>
</dbReference>
<keyword evidence="2" id="KW-0479">Metal-binding</keyword>
<evidence type="ECO:0000313" key="6">
    <source>
        <dbReference type="Proteomes" id="UP000216498"/>
    </source>
</evidence>
<evidence type="ECO:0000256" key="3">
    <source>
        <dbReference type="ARBA" id="ARBA00023235"/>
    </source>
</evidence>
<dbReference type="InterPro" id="IPR013341">
    <property type="entry name" value="Mandelate_racemase_N_dom"/>
</dbReference>
<proteinExistence type="inferred from homology"/>
<dbReference type="Pfam" id="PF13378">
    <property type="entry name" value="MR_MLE_C"/>
    <property type="match status" value="1"/>
</dbReference>
<dbReference type="OrthoDB" id="9775391at2"/>
<gene>
    <name evidence="5" type="ORF">CIL03_11860</name>
</gene>
<dbReference type="EMBL" id="NPMS01000005">
    <property type="protein sequence ID" value="OZU88340.1"/>
    <property type="molecule type" value="Genomic_DNA"/>
</dbReference>
<dbReference type="AlphaFoldDB" id="A0A265N8I0"/>
<evidence type="ECO:0000256" key="1">
    <source>
        <dbReference type="ARBA" id="ARBA00008031"/>
    </source>
</evidence>
<dbReference type="GO" id="GO:0016854">
    <property type="term" value="F:racemase and epimerase activity"/>
    <property type="evidence" value="ECO:0007669"/>
    <property type="project" value="UniProtKB-ARBA"/>
</dbReference>
<keyword evidence="3" id="KW-0413">Isomerase</keyword>
<reference evidence="5 6" key="1">
    <citation type="submission" date="2017-08" db="EMBL/GenBank/DDBJ databases">
        <title>Virgibacillus indicus sp. nov. and Virgibacillus profoundi sp. nov, two moderately halophilic bacteria isolated from marine sediment by using the Microfluidic Streak Plate.</title>
        <authorList>
            <person name="Xu B."/>
            <person name="Hu B."/>
            <person name="Wang J."/>
            <person name="Zhu Y."/>
            <person name="Huang L."/>
            <person name="Du W."/>
            <person name="Huang Y."/>
        </authorList>
    </citation>
    <scope>NUCLEOTIDE SEQUENCE [LARGE SCALE GENOMIC DNA]</scope>
    <source>
        <strain evidence="5 6">IO3-P2-C2</strain>
    </source>
</reference>
<name>A0A265N8I0_9BACI</name>
<dbReference type="SFLD" id="SFLDF00009">
    <property type="entry name" value="o-succinylbenzoate_synthase"/>
    <property type="match status" value="1"/>
</dbReference>
<dbReference type="RefSeq" id="WP_094886079.1">
    <property type="nucleotide sequence ID" value="NZ_NPMS01000005.1"/>
</dbReference>
<dbReference type="SMART" id="SM00922">
    <property type="entry name" value="MR_MLE"/>
    <property type="match status" value="1"/>
</dbReference>
<dbReference type="Pfam" id="PF02746">
    <property type="entry name" value="MR_MLE_N"/>
    <property type="match status" value="1"/>
</dbReference>
<dbReference type="SUPFAM" id="SSF54826">
    <property type="entry name" value="Enolase N-terminal domain-like"/>
    <property type="match status" value="1"/>
</dbReference>
<evidence type="ECO:0000259" key="4">
    <source>
        <dbReference type="SMART" id="SM00922"/>
    </source>
</evidence>
<dbReference type="SUPFAM" id="SSF51604">
    <property type="entry name" value="Enolase C-terminal domain-like"/>
    <property type="match status" value="1"/>
</dbReference>
<dbReference type="GO" id="GO:0046872">
    <property type="term" value="F:metal ion binding"/>
    <property type="evidence" value="ECO:0007669"/>
    <property type="project" value="UniProtKB-KW"/>
</dbReference>
<evidence type="ECO:0000313" key="5">
    <source>
        <dbReference type="EMBL" id="OZU88340.1"/>
    </source>
</evidence>
<accession>A0A265N8I0</accession>
<sequence length="375" mass="40504">MEISKLDVFPVKLPMLQNFSISGGQVGSKDAGAPHVYVRITTNDGIEGWGEARPSHRWSYETLESAVSTIKNYFASNLIGLSIYELAEIHQAMDQQIASGLTKGQPIAKAAVDMAVMDAIAKTNKQPLSYLWFKRPSERITLSCLISASNEKEAAEKAQKAKKEGYTGVDVKIGINPDKDLAVINTVKEILPDAFFRVDANQAYTLKPAMRLARAMEDIGVDVFEQPLAAGDLLGHAKLRESTTVPIALDESIWTPEDTIRAIQMQACDAAVIKVTKMGGLSQAKRCGEIAKAAGLELLGGGLTESTLGLYASAHLFHALEITAPVDLNGPLFLQDDPSQEMAAIHNGEVALPKGSGIGWEVDEDKLEQFSVKVI</sequence>
<evidence type="ECO:0000256" key="2">
    <source>
        <dbReference type="ARBA" id="ARBA00022723"/>
    </source>
</evidence>
<dbReference type="Gene3D" id="3.20.20.120">
    <property type="entry name" value="Enolase-like C-terminal domain"/>
    <property type="match status" value="1"/>
</dbReference>
<dbReference type="InterPro" id="IPR029017">
    <property type="entry name" value="Enolase-like_N"/>
</dbReference>
<dbReference type="InterPro" id="IPR029065">
    <property type="entry name" value="Enolase_C-like"/>
</dbReference>
<dbReference type="SFLD" id="SFLDS00001">
    <property type="entry name" value="Enolase"/>
    <property type="match status" value="1"/>
</dbReference>
<dbReference type="SFLD" id="SFLDG00180">
    <property type="entry name" value="muconate_cycloisomerase"/>
    <property type="match status" value="1"/>
</dbReference>
<protein>
    <submittedName>
        <fullName evidence="5">Mandelate racemase</fullName>
    </submittedName>
</protein>
<keyword evidence="6" id="KW-1185">Reference proteome</keyword>
<comment type="caution">
    <text evidence="5">The sequence shown here is derived from an EMBL/GenBank/DDBJ whole genome shotgun (WGS) entry which is preliminary data.</text>
</comment>
<dbReference type="Gene3D" id="3.30.390.10">
    <property type="entry name" value="Enolase-like, N-terminal domain"/>
    <property type="match status" value="1"/>
</dbReference>
<dbReference type="InterPro" id="IPR036849">
    <property type="entry name" value="Enolase-like_C_sf"/>
</dbReference>